<evidence type="ECO:0000256" key="1">
    <source>
        <dbReference type="SAM" id="MobiDB-lite"/>
    </source>
</evidence>
<gene>
    <name evidence="2" type="ORF">M0812_13393</name>
</gene>
<proteinExistence type="predicted"/>
<evidence type="ECO:0000313" key="2">
    <source>
        <dbReference type="EMBL" id="KAJ3441383.1"/>
    </source>
</evidence>
<dbReference type="PANTHER" id="PTHR37516">
    <property type="entry name" value="SCA1 COMPLEX SCAFFOLD PROTEIN SCAA"/>
    <property type="match status" value="1"/>
</dbReference>
<feature type="region of interest" description="Disordered" evidence="1">
    <location>
        <begin position="1"/>
        <end position="21"/>
    </location>
</feature>
<dbReference type="PANTHER" id="PTHR37516:SF1">
    <property type="entry name" value="SCA1 COMPLEX SCAFFOLD PROTEIN SCAA"/>
    <property type="match status" value="1"/>
</dbReference>
<feature type="region of interest" description="Disordered" evidence="1">
    <location>
        <begin position="372"/>
        <end position="391"/>
    </location>
</feature>
<sequence length="1341" mass="158973">MTQKEKKKEKSTNAKQYHGFRGSYEGPQINLLKNISPTKLESSYGGNVPIYIDANGNFYDLYYLPIKNNKNNSVKEDSIKFRECEISKAEDLSSCLDEENQTRERKLKIYSNSTTERLENIKPFPNPDDYQTFEDFEQAALLWEEQVQETVGCLQSPELVSSQVYCIKEVKTKIFTDTDPKTKSETETDMATETDLVTETEGYGDFDDETINEFKFQEDTPVLKPNEELKIYKMLEQGLTDQNEIKKDEFSIDIRTVLKRNDPWDSTLVPQEPKAKFYQTFDEYERAYRRWSKIVIEQSKYIPMHARQLQQQALLKPYKKKLQKKQIKVFKNFVRGYSSWKNNIIDKIHLQQPFYNDINTLERNLIYYQNTGSNKKKQNNNNGNVDDNYYKNNKTQTKTSFILPPPPPPMQNLYQTKNKTKLNADGVWSNLPEKTKDSINKIFEGLNKKIENNQNLHFNNHQILLGQYKAIFSKPTKSNQLNNFCCLRNDINNKEIEKQRYVCPTTLNKKEVSFIVPIYELKKPIKWIKLEDQKELPNFEEKINLLDRSFRFKKFYSRHNILKIPANHNKNLMKKAKKILKQRSIGFNQIKELLYLAQFYDDFKTLFQKKKNMKKYRTILIDQITSNNFFDLIEIFEETMNKNIHTNLTLYISQIMQSEKSSSILSKCLKNRKLKALYLIAFSLQYFDVLPNSIFPVFNQLFDHIKIKFENSKILTELITNIYLHYYLELIAEQFKDFNEKSNEKIKKNLRELIRTLKNNILEAFKNNLDLFYKFIFPQLTSRSSSINFYFLFIIFRIIYLNDEIILPENNNQFSLTEKLTKIFSSKFIHTQISSKILLNKFQNEKYLMKIVKAYSKDVNVLIDQILNKYSKNTNNKNNNNDSFFLNKNLIKRYKLINNHNYTNSNNDDKNENTEQSNNIFQNGIDYKNIYPRIPFVSGIITEYFISYYKILPKKPLMIEHTQPLLSEQLYNIIIAELKRNIKKQLPTIESIAKLFRSFITCLIELKLITGTIQKGKNYTMPKKICTPLQRFKKITLKSGQLLRHSSSGGSSGGSSGEFRFNKTPKKNKMKRSSKNNKAKNQGTVIVVKEVRLLQFLALIKDSPETAFQFKKLLIKSLFSLLKERSVYLDLYQSGLIFERLHEFCSNVQNTKLNKISWKLFYKLILYHSETLKFLIKNNLLKQFIDLLTTSYGIGVVNQLYYLNKLFKMASIEREKSEKNLDYQFIRHYESNPLKTYRKDCRLLVNFFESNLHFTRFTRLYKSYIKTFNGAPFIRLSQIYYTIISERTCVRLLNEFKKSQEYKEAIVWYTDLRKKSNQDAPKKKNKKKSKKKSKEKKKRKK</sequence>
<feature type="compositionally biased region" description="Basic residues" evidence="1">
    <location>
        <begin position="1063"/>
        <end position="1078"/>
    </location>
</feature>
<protein>
    <submittedName>
        <fullName evidence="2">Sca1 complex scaffold protein scaa</fullName>
    </submittedName>
</protein>
<organism evidence="2 3">
    <name type="scientific">Anaeramoeba flamelloides</name>
    <dbReference type="NCBI Taxonomy" id="1746091"/>
    <lineage>
        <taxon>Eukaryota</taxon>
        <taxon>Metamonada</taxon>
        <taxon>Anaeramoebidae</taxon>
        <taxon>Anaeramoeba</taxon>
    </lineage>
</organism>
<feature type="compositionally biased region" description="Basic and acidic residues" evidence="1">
    <location>
        <begin position="1"/>
        <end position="12"/>
    </location>
</feature>
<reference evidence="2" key="1">
    <citation type="submission" date="2022-08" db="EMBL/GenBank/DDBJ databases">
        <title>Novel sulphate-reducing endosymbionts in the free-living metamonad Anaeramoeba.</title>
        <authorList>
            <person name="Jerlstrom-Hultqvist J."/>
            <person name="Cepicka I."/>
            <person name="Gallot-Lavallee L."/>
            <person name="Salas-Leiva D."/>
            <person name="Curtis B.A."/>
            <person name="Zahonova K."/>
            <person name="Pipaliya S."/>
            <person name="Dacks J."/>
            <person name="Roger A.J."/>
        </authorList>
    </citation>
    <scope>NUCLEOTIDE SEQUENCE</scope>
    <source>
        <strain evidence="2">Busselton2</strain>
    </source>
</reference>
<dbReference type="GO" id="GO:0005829">
    <property type="term" value="C:cytosol"/>
    <property type="evidence" value="ECO:0007669"/>
    <property type="project" value="TreeGrafter"/>
</dbReference>
<feature type="region of interest" description="Disordered" evidence="1">
    <location>
        <begin position="1316"/>
        <end position="1341"/>
    </location>
</feature>
<feature type="compositionally biased region" description="Basic residues" evidence="1">
    <location>
        <begin position="1323"/>
        <end position="1341"/>
    </location>
</feature>
<evidence type="ECO:0000313" key="3">
    <source>
        <dbReference type="Proteomes" id="UP001146793"/>
    </source>
</evidence>
<comment type="caution">
    <text evidence="2">The sequence shown here is derived from an EMBL/GenBank/DDBJ whole genome shotgun (WGS) entry which is preliminary data.</text>
</comment>
<dbReference type="GO" id="GO:0005886">
    <property type="term" value="C:plasma membrane"/>
    <property type="evidence" value="ECO:0007669"/>
    <property type="project" value="TreeGrafter"/>
</dbReference>
<dbReference type="EMBL" id="JANTQA010000029">
    <property type="protein sequence ID" value="KAJ3441383.1"/>
    <property type="molecule type" value="Genomic_DNA"/>
</dbReference>
<dbReference type="GO" id="GO:0046579">
    <property type="term" value="P:positive regulation of Ras protein signal transduction"/>
    <property type="evidence" value="ECO:0007669"/>
    <property type="project" value="TreeGrafter"/>
</dbReference>
<dbReference type="GO" id="GO:1904515">
    <property type="term" value="P:positive regulation of TORC2 signaling"/>
    <property type="evidence" value="ECO:0007669"/>
    <property type="project" value="TreeGrafter"/>
</dbReference>
<dbReference type="InterPro" id="IPR037474">
    <property type="entry name" value="ScaA"/>
</dbReference>
<name>A0AAV7ZHB8_9EUKA</name>
<accession>A0AAV7ZHB8</accession>
<feature type="region of interest" description="Disordered" evidence="1">
    <location>
        <begin position="1041"/>
        <end position="1078"/>
    </location>
</feature>
<dbReference type="Proteomes" id="UP001146793">
    <property type="component" value="Unassembled WGS sequence"/>
</dbReference>